<dbReference type="SMART" id="SM00220">
    <property type="entry name" value="S_TKc"/>
    <property type="match status" value="1"/>
</dbReference>
<evidence type="ECO:0000256" key="7">
    <source>
        <dbReference type="ARBA" id="ARBA00047899"/>
    </source>
</evidence>
<comment type="catalytic activity">
    <reaction evidence="7">
        <text>L-threonyl-[protein] + ATP = O-phospho-L-threonyl-[protein] + ADP + H(+)</text>
        <dbReference type="Rhea" id="RHEA:46608"/>
        <dbReference type="Rhea" id="RHEA-COMP:11060"/>
        <dbReference type="Rhea" id="RHEA-COMP:11605"/>
        <dbReference type="ChEBI" id="CHEBI:15378"/>
        <dbReference type="ChEBI" id="CHEBI:30013"/>
        <dbReference type="ChEBI" id="CHEBI:30616"/>
        <dbReference type="ChEBI" id="CHEBI:61977"/>
        <dbReference type="ChEBI" id="CHEBI:456216"/>
        <dbReference type="EC" id="2.7.11.1"/>
    </reaction>
</comment>
<dbReference type="InterPro" id="IPR000719">
    <property type="entry name" value="Prot_kinase_dom"/>
</dbReference>
<dbReference type="InterPro" id="IPR011009">
    <property type="entry name" value="Kinase-like_dom_sf"/>
</dbReference>
<dbReference type="CDD" id="cd01983">
    <property type="entry name" value="SIMIBI"/>
    <property type="match status" value="1"/>
</dbReference>
<evidence type="ECO:0000256" key="2">
    <source>
        <dbReference type="ARBA" id="ARBA00022527"/>
    </source>
</evidence>
<accession>A0A2W6NEG0</accession>
<dbReference type="EC" id="2.7.11.1" evidence="1"/>
<dbReference type="EMBL" id="QKWW01000055">
    <property type="protein sequence ID" value="PZT54075.1"/>
    <property type="molecule type" value="Genomic_DNA"/>
</dbReference>
<evidence type="ECO:0000256" key="3">
    <source>
        <dbReference type="ARBA" id="ARBA00022679"/>
    </source>
</evidence>
<protein>
    <recommendedName>
        <fullName evidence="1">non-specific serine/threonine protein kinase</fullName>
        <ecNumber evidence="1">2.7.11.1</ecNumber>
    </recommendedName>
</protein>
<comment type="caution">
    <text evidence="10">The sequence shown here is derived from an EMBL/GenBank/DDBJ whole genome shotgun (WGS) entry which is preliminary data.</text>
</comment>
<dbReference type="GO" id="GO:0005524">
    <property type="term" value="F:ATP binding"/>
    <property type="evidence" value="ECO:0007669"/>
    <property type="project" value="UniProtKB-KW"/>
</dbReference>
<reference evidence="10 11" key="1">
    <citation type="submission" date="2018-06" db="EMBL/GenBank/DDBJ databases">
        <title>Isolation of heavy metals resistant Paenibacillus silvae NC2 from Gold-Copper mine in ZiJin, China.</title>
        <authorList>
            <person name="Xu J."/>
            <person name="Mazhar H.S."/>
            <person name="Rensing C."/>
        </authorList>
    </citation>
    <scope>NUCLEOTIDE SEQUENCE [LARGE SCALE GENOMIC DNA]</scope>
    <source>
        <strain evidence="10 11">NC2</strain>
    </source>
</reference>
<sequence>MRHPVRLERGSLLGGRYRILSVLASGGMSHVYEAEDMKLPGKIWAVKESITQMPYEGSVEREASLLTSLRHPRLPQIVDFFAPDEEGYTYLVMEYIEGLTLSDYIKQCRGKIPIQQFAEFLLQLLDVLSYLHNLNPPVIYRDMKPSNIMITPEHEVRLIDFGIARSYKRQHTEDTIKLGTAGFAAPEQYGSGQTDARSDLYGLGALMLYLMTSGAYTEWIQGVESSIRSDVPRTYIPVARRLLRYNAEERFQTADEVRKELLRIPGEAVTASAPDSQLMFSGGTRVIALTGTSAGAGVTHTAIAISHFLERQNYKVAVIEMSPRSQSFARIQLVVQGGKSVATGRKFAVDGVHYWKQSGRADILSLLGGSYQFIVMDLGSGQDQNRLEEFLRADLPIVIGSGAEWKQAEITAFVRTHHRYPQDKWVYCLPLAAADAVERVRRNLDTSSVYGLPLQLDPFDKDSHMDKIFSHILGCLLVRQPRKRSFFSRRRPVE</sequence>
<dbReference type="Proteomes" id="UP000249204">
    <property type="component" value="Unassembled WGS sequence"/>
</dbReference>
<dbReference type="SUPFAM" id="SSF52540">
    <property type="entry name" value="P-loop containing nucleoside triphosphate hydrolases"/>
    <property type="match status" value="1"/>
</dbReference>
<organism evidence="10 11">
    <name type="scientific">Paenibacillus silvae</name>
    <dbReference type="NCBI Taxonomy" id="1325358"/>
    <lineage>
        <taxon>Bacteria</taxon>
        <taxon>Bacillati</taxon>
        <taxon>Bacillota</taxon>
        <taxon>Bacilli</taxon>
        <taxon>Bacillales</taxon>
        <taxon>Paenibacillaceae</taxon>
        <taxon>Paenibacillus</taxon>
    </lineage>
</organism>
<dbReference type="CDD" id="cd14014">
    <property type="entry name" value="STKc_PknB_like"/>
    <property type="match status" value="1"/>
</dbReference>
<keyword evidence="4" id="KW-0547">Nucleotide-binding</keyword>
<dbReference type="PROSITE" id="PS50011">
    <property type="entry name" value="PROTEIN_KINASE_DOM"/>
    <property type="match status" value="1"/>
</dbReference>
<evidence type="ECO:0000259" key="9">
    <source>
        <dbReference type="PROSITE" id="PS50011"/>
    </source>
</evidence>
<keyword evidence="5 10" id="KW-0418">Kinase</keyword>
<evidence type="ECO:0000256" key="4">
    <source>
        <dbReference type="ARBA" id="ARBA00022741"/>
    </source>
</evidence>
<keyword evidence="6" id="KW-0067">ATP-binding</keyword>
<dbReference type="PROSITE" id="PS00108">
    <property type="entry name" value="PROTEIN_KINASE_ST"/>
    <property type="match status" value="1"/>
</dbReference>
<keyword evidence="3" id="KW-0808">Transferase</keyword>
<dbReference type="RefSeq" id="WP_111271721.1">
    <property type="nucleotide sequence ID" value="NZ_QKWW01000055.1"/>
</dbReference>
<dbReference type="PANTHER" id="PTHR24363">
    <property type="entry name" value="SERINE/THREONINE PROTEIN KINASE"/>
    <property type="match status" value="1"/>
</dbReference>
<comment type="catalytic activity">
    <reaction evidence="8">
        <text>L-seryl-[protein] + ATP = O-phospho-L-seryl-[protein] + ADP + H(+)</text>
        <dbReference type="Rhea" id="RHEA:17989"/>
        <dbReference type="Rhea" id="RHEA-COMP:9863"/>
        <dbReference type="Rhea" id="RHEA-COMP:11604"/>
        <dbReference type="ChEBI" id="CHEBI:15378"/>
        <dbReference type="ChEBI" id="CHEBI:29999"/>
        <dbReference type="ChEBI" id="CHEBI:30616"/>
        <dbReference type="ChEBI" id="CHEBI:83421"/>
        <dbReference type="ChEBI" id="CHEBI:456216"/>
        <dbReference type="EC" id="2.7.11.1"/>
    </reaction>
</comment>
<feature type="domain" description="Protein kinase" evidence="9">
    <location>
        <begin position="17"/>
        <end position="262"/>
    </location>
</feature>
<evidence type="ECO:0000256" key="6">
    <source>
        <dbReference type="ARBA" id="ARBA00022840"/>
    </source>
</evidence>
<dbReference type="Gene3D" id="1.10.510.10">
    <property type="entry name" value="Transferase(Phosphotransferase) domain 1"/>
    <property type="match status" value="1"/>
</dbReference>
<dbReference type="GO" id="GO:0004674">
    <property type="term" value="F:protein serine/threonine kinase activity"/>
    <property type="evidence" value="ECO:0007669"/>
    <property type="project" value="UniProtKB-KW"/>
</dbReference>
<gene>
    <name evidence="10" type="ORF">DN757_18760</name>
</gene>
<proteinExistence type="predicted"/>
<evidence type="ECO:0000256" key="8">
    <source>
        <dbReference type="ARBA" id="ARBA00048679"/>
    </source>
</evidence>
<dbReference type="Gene3D" id="3.30.200.20">
    <property type="entry name" value="Phosphorylase Kinase, domain 1"/>
    <property type="match status" value="1"/>
</dbReference>
<evidence type="ECO:0000256" key="1">
    <source>
        <dbReference type="ARBA" id="ARBA00012513"/>
    </source>
</evidence>
<name>A0A2W6NEG0_9BACL</name>
<evidence type="ECO:0000313" key="11">
    <source>
        <dbReference type="Proteomes" id="UP000249204"/>
    </source>
</evidence>
<dbReference type="Pfam" id="PF00069">
    <property type="entry name" value="Pkinase"/>
    <property type="match status" value="1"/>
</dbReference>
<evidence type="ECO:0000256" key="5">
    <source>
        <dbReference type="ARBA" id="ARBA00022777"/>
    </source>
</evidence>
<evidence type="ECO:0000313" key="10">
    <source>
        <dbReference type="EMBL" id="PZT54075.1"/>
    </source>
</evidence>
<keyword evidence="2 10" id="KW-0723">Serine/threonine-protein kinase</keyword>
<dbReference type="PANTHER" id="PTHR24363:SF0">
    <property type="entry name" value="SERINE_THREONINE KINASE LIKE DOMAIN CONTAINING 1"/>
    <property type="match status" value="1"/>
</dbReference>
<dbReference type="InterPro" id="IPR027417">
    <property type="entry name" value="P-loop_NTPase"/>
</dbReference>
<dbReference type="SUPFAM" id="SSF56112">
    <property type="entry name" value="Protein kinase-like (PK-like)"/>
    <property type="match status" value="1"/>
</dbReference>
<dbReference type="Gene3D" id="3.40.50.300">
    <property type="entry name" value="P-loop containing nucleotide triphosphate hydrolases"/>
    <property type="match status" value="1"/>
</dbReference>
<dbReference type="AlphaFoldDB" id="A0A2W6NEG0"/>
<dbReference type="InterPro" id="IPR008271">
    <property type="entry name" value="Ser/Thr_kinase_AS"/>
</dbReference>